<dbReference type="GO" id="GO:0003677">
    <property type="term" value="F:DNA binding"/>
    <property type="evidence" value="ECO:0007669"/>
    <property type="project" value="InterPro"/>
</dbReference>
<dbReference type="InterPro" id="IPR011010">
    <property type="entry name" value="DNA_brk_join_enz"/>
</dbReference>
<dbReference type="SUPFAM" id="SSF56349">
    <property type="entry name" value="DNA breaking-rejoining enzymes"/>
    <property type="match status" value="1"/>
</dbReference>
<sequence>MKLWPKPLPRPLRFHDLRHTTATLLLKAGVPLTTVQRILRHSDPAITSEVYGHLDVEDMRKGLNQLRVRDHGSRPQRARSSGPACCWRRARSACC</sequence>
<dbReference type="PROSITE" id="PS51898">
    <property type="entry name" value="TYR_RECOMBINASE"/>
    <property type="match status" value="1"/>
</dbReference>
<proteinExistence type="predicted"/>
<keyword evidence="4" id="KW-1185">Reference proteome</keyword>
<protein>
    <submittedName>
        <fullName evidence="3">Phage integrase family protein</fullName>
    </submittedName>
</protein>
<accession>A0A1H8E5L4</accession>
<dbReference type="Pfam" id="PF00589">
    <property type="entry name" value="Phage_integrase"/>
    <property type="match status" value="1"/>
</dbReference>
<keyword evidence="1" id="KW-0233">DNA recombination</keyword>
<evidence type="ECO:0000256" key="1">
    <source>
        <dbReference type="ARBA" id="ARBA00023172"/>
    </source>
</evidence>
<reference evidence="4" key="1">
    <citation type="submission" date="2016-10" db="EMBL/GenBank/DDBJ databases">
        <authorList>
            <person name="Varghese N."/>
            <person name="Submissions S."/>
        </authorList>
    </citation>
    <scope>NUCLEOTIDE SEQUENCE [LARGE SCALE GENOMIC DNA]</scope>
    <source>
        <strain evidence="4">DSM 17044</strain>
    </source>
</reference>
<evidence type="ECO:0000313" key="3">
    <source>
        <dbReference type="EMBL" id="SEN14859.1"/>
    </source>
</evidence>
<dbReference type="EMBL" id="FOAP01000032">
    <property type="protein sequence ID" value="SEN14859.1"/>
    <property type="molecule type" value="Genomic_DNA"/>
</dbReference>
<dbReference type="InterPro" id="IPR002104">
    <property type="entry name" value="Integrase_catalytic"/>
</dbReference>
<dbReference type="Proteomes" id="UP000182719">
    <property type="component" value="Unassembled WGS sequence"/>
</dbReference>
<dbReference type="Gene3D" id="1.10.443.10">
    <property type="entry name" value="Intergrase catalytic core"/>
    <property type="match status" value="1"/>
</dbReference>
<name>A0A1H8E5L4_STIAU</name>
<evidence type="ECO:0000313" key="4">
    <source>
        <dbReference type="Proteomes" id="UP000182719"/>
    </source>
</evidence>
<gene>
    <name evidence="3" type="ORF">SAMN05444354_1322</name>
</gene>
<feature type="domain" description="Tyr recombinase" evidence="2">
    <location>
        <begin position="1"/>
        <end position="64"/>
    </location>
</feature>
<evidence type="ECO:0000259" key="2">
    <source>
        <dbReference type="PROSITE" id="PS51898"/>
    </source>
</evidence>
<dbReference type="GO" id="GO:0006310">
    <property type="term" value="P:DNA recombination"/>
    <property type="evidence" value="ECO:0007669"/>
    <property type="project" value="UniProtKB-KW"/>
</dbReference>
<dbReference type="RefSeq" id="WP_075011058.1">
    <property type="nucleotide sequence ID" value="NZ_FOAP01000032.1"/>
</dbReference>
<dbReference type="InterPro" id="IPR013762">
    <property type="entry name" value="Integrase-like_cat_sf"/>
</dbReference>
<dbReference type="OrthoDB" id="5450216at2"/>
<dbReference type="GO" id="GO:0015074">
    <property type="term" value="P:DNA integration"/>
    <property type="evidence" value="ECO:0007669"/>
    <property type="project" value="InterPro"/>
</dbReference>
<organism evidence="3 4">
    <name type="scientific">Stigmatella aurantiaca</name>
    <dbReference type="NCBI Taxonomy" id="41"/>
    <lineage>
        <taxon>Bacteria</taxon>
        <taxon>Pseudomonadati</taxon>
        <taxon>Myxococcota</taxon>
        <taxon>Myxococcia</taxon>
        <taxon>Myxococcales</taxon>
        <taxon>Cystobacterineae</taxon>
        <taxon>Archangiaceae</taxon>
        <taxon>Stigmatella</taxon>
    </lineage>
</organism>
<dbReference type="AlphaFoldDB" id="A0A1H8E5L4"/>